<feature type="domain" description="BPL/LPL catalytic" evidence="3">
    <location>
        <begin position="1"/>
        <end position="78"/>
    </location>
</feature>
<dbReference type="Proteomes" id="UP000262583">
    <property type="component" value="Chromosome"/>
</dbReference>
<dbReference type="Gene3D" id="2.30.30.100">
    <property type="match status" value="1"/>
</dbReference>
<evidence type="ECO:0000313" key="5">
    <source>
        <dbReference type="Proteomes" id="UP000262583"/>
    </source>
</evidence>
<evidence type="ECO:0000259" key="3">
    <source>
        <dbReference type="PROSITE" id="PS51733"/>
    </source>
</evidence>
<accession>A0A2Z4Y4I5</accession>
<dbReference type="PANTHER" id="PTHR12835:SF5">
    <property type="entry name" value="BIOTIN--PROTEIN LIGASE"/>
    <property type="match status" value="1"/>
</dbReference>
<evidence type="ECO:0000256" key="1">
    <source>
        <dbReference type="ARBA" id="ARBA00023267"/>
    </source>
</evidence>
<keyword evidence="4" id="KW-0436">Ligase</keyword>
<evidence type="ECO:0000256" key="2">
    <source>
        <dbReference type="ARBA" id="ARBA00024227"/>
    </source>
</evidence>
<dbReference type="PANTHER" id="PTHR12835">
    <property type="entry name" value="BIOTIN PROTEIN LIGASE"/>
    <property type="match status" value="1"/>
</dbReference>
<gene>
    <name evidence="4" type="ORF">BRCON_1122</name>
</gene>
<protein>
    <recommendedName>
        <fullName evidence="2">biotin--[biotin carboxyl-carrier protein] ligase</fullName>
        <ecNumber evidence="2">6.3.4.15</ecNumber>
    </recommendedName>
</protein>
<dbReference type="AlphaFoldDB" id="A0A2Z4Y4I5"/>
<dbReference type="InterPro" id="IPR008988">
    <property type="entry name" value="Transcriptional_repressor_C"/>
</dbReference>
<dbReference type="EC" id="6.3.4.15" evidence="2"/>
<dbReference type="Gene3D" id="3.30.930.10">
    <property type="entry name" value="Bira Bifunctional Protein, Domain 2"/>
    <property type="match status" value="1"/>
</dbReference>
<dbReference type="InterPro" id="IPR003142">
    <property type="entry name" value="BPL_C"/>
</dbReference>
<dbReference type="GO" id="GO:0005737">
    <property type="term" value="C:cytoplasm"/>
    <property type="evidence" value="ECO:0007669"/>
    <property type="project" value="TreeGrafter"/>
</dbReference>
<dbReference type="GO" id="GO:0004077">
    <property type="term" value="F:biotin--[biotin carboxyl-carrier protein] ligase activity"/>
    <property type="evidence" value="ECO:0007669"/>
    <property type="project" value="UniProtKB-EC"/>
</dbReference>
<evidence type="ECO:0000313" key="4">
    <source>
        <dbReference type="EMBL" id="AXA35899.1"/>
    </source>
</evidence>
<dbReference type="InterPro" id="IPR004143">
    <property type="entry name" value="BPL_LPL_catalytic"/>
</dbReference>
<dbReference type="Pfam" id="PF02237">
    <property type="entry name" value="BPL_C"/>
    <property type="match status" value="1"/>
</dbReference>
<name>A0A2Z4Y4I5_SUMC1</name>
<dbReference type="EMBL" id="CP030759">
    <property type="protein sequence ID" value="AXA35899.1"/>
    <property type="molecule type" value="Genomic_DNA"/>
</dbReference>
<dbReference type="KEGG" id="schv:BRCON_1122"/>
<dbReference type="PROSITE" id="PS51733">
    <property type="entry name" value="BPL_LPL_CATALYTIC"/>
    <property type="match status" value="1"/>
</dbReference>
<organism evidence="4 5">
    <name type="scientific">Sumerlaea chitinivorans</name>
    <dbReference type="NCBI Taxonomy" id="2250252"/>
    <lineage>
        <taxon>Bacteria</taxon>
        <taxon>Candidatus Sumerlaeota</taxon>
        <taxon>Candidatus Sumerlaeia</taxon>
        <taxon>Candidatus Sumerlaeales</taxon>
        <taxon>Candidatus Sumerlaeaceae</taxon>
        <taxon>Candidatus Sumerlaea</taxon>
    </lineage>
</organism>
<proteinExistence type="predicted"/>
<dbReference type="SUPFAM" id="SSF50037">
    <property type="entry name" value="C-terminal domain of transcriptional repressors"/>
    <property type="match status" value="1"/>
</dbReference>
<dbReference type="SUPFAM" id="SSF55681">
    <property type="entry name" value="Class II aaRS and biotin synthetases"/>
    <property type="match status" value="1"/>
</dbReference>
<keyword evidence="1" id="KW-0092">Biotin</keyword>
<sequence length="146" mass="16462">MYVHDSKIAGILLENSGSEHEWFLVGIGVNVNQTRDELPSPAECQATSLFCETQRQFERPRVLRAILEKLSRWWELGDIAPLTRRMNELCYTIGRLVKIVLPETEIMGVALGIAPGGALLVRDSAGRTREVYAGDIRELRFIEPKP</sequence>
<dbReference type="InterPro" id="IPR045864">
    <property type="entry name" value="aa-tRNA-synth_II/BPL/LPL"/>
</dbReference>
<reference evidence="4 5" key="1">
    <citation type="submission" date="2018-05" db="EMBL/GenBank/DDBJ databases">
        <title>A metagenomic window into the 2 km-deep terrestrial subsurface aquifer revealed taxonomically and functionally diverse microbial community comprising novel uncultured bacterial lineages.</title>
        <authorList>
            <person name="Kadnikov V.V."/>
            <person name="Mardanov A.V."/>
            <person name="Beletsky A.V."/>
            <person name="Banks D."/>
            <person name="Pimenov N.V."/>
            <person name="Frank Y.A."/>
            <person name="Karnachuk O.V."/>
            <person name="Ravin N.V."/>
        </authorList>
    </citation>
    <scope>NUCLEOTIDE SEQUENCE [LARGE SCALE GENOMIC DNA]</scope>
    <source>
        <strain evidence="4">BY</strain>
    </source>
</reference>